<sequence length="124" mass="13452">MALRFVTQKIHSWLDYPVAVSLVAMPFILGLGTSNPMAMWLAVITGVAAFILTVLTDHETGLIRVLPYSFHLLVDGLVGVTFLAAPFVLGFTGIDAWYYWANGIAVCIVVGLHKPAMDAMAMAR</sequence>
<feature type="domain" description="SPW repeat-containing integral membrane" evidence="2">
    <location>
        <begin position="11"/>
        <end position="109"/>
    </location>
</feature>
<feature type="transmembrane region" description="Helical" evidence="1">
    <location>
        <begin position="97"/>
        <end position="116"/>
    </location>
</feature>
<evidence type="ECO:0000313" key="4">
    <source>
        <dbReference type="Proteomes" id="UP000433101"/>
    </source>
</evidence>
<accession>A0A7X3S6A5</accession>
<gene>
    <name evidence="3" type="ORF">GR183_02650</name>
</gene>
<name>A0A7X3S6A5_9HYPH</name>
<reference evidence="3 4" key="1">
    <citation type="submission" date="2019-12" db="EMBL/GenBank/DDBJ databases">
        <authorList>
            <person name="Li M."/>
        </authorList>
    </citation>
    <scope>NUCLEOTIDE SEQUENCE [LARGE SCALE GENOMIC DNA]</scope>
    <source>
        <strain evidence="3 4">GBMRC 2046</strain>
    </source>
</reference>
<feature type="transmembrane region" description="Helical" evidence="1">
    <location>
        <begin position="37"/>
        <end position="56"/>
    </location>
</feature>
<comment type="caution">
    <text evidence="3">The sequence shown here is derived from an EMBL/GenBank/DDBJ whole genome shotgun (WGS) entry which is preliminary data.</text>
</comment>
<dbReference type="AlphaFoldDB" id="A0A7X3S6A5"/>
<evidence type="ECO:0000259" key="2">
    <source>
        <dbReference type="Pfam" id="PF03779"/>
    </source>
</evidence>
<proteinExistence type="predicted"/>
<evidence type="ECO:0000313" key="3">
    <source>
        <dbReference type="EMBL" id="MXN63793.1"/>
    </source>
</evidence>
<dbReference type="Pfam" id="PF03779">
    <property type="entry name" value="SPW"/>
    <property type="match status" value="1"/>
</dbReference>
<dbReference type="Proteomes" id="UP000433101">
    <property type="component" value="Unassembled WGS sequence"/>
</dbReference>
<keyword evidence="1" id="KW-0472">Membrane</keyword>
<dbReference type="EMBL" id="WUMV01000001">
    <property type="protein sequence ID" value="MXN63793.1"/>
    <property type="molecule type" value="Genomic_DNA"/>
</dbReference>
<keyword evidence="1" id="KW-1133">Transmembrane helix</keyword>
<organism evidence="3 4">
    <name type="scientific">Stappia sediminis</name>
    <dbReference type="NCBI Taxonomy" id="2692190"/>
    <lineage>
        <taxon>Bacteria</taxon>
        <taxon>Pseudomonadati</taxon>
        <taxon>Pseudomonadota</taxon>
        <taxon>Alphaproteobacteria</taxon>
        <taxon>Hyphomicrobiales</taxon>
        <taxon>Stappiaceae</taxon>
        <taxon>Stappia</taxon>
    </lineage>
</organism>
<keyword evidence="1" id="KW-0812">Transmembrane</keyword>
<dbReference type="RefSeq" id="WP_160774022.1">
    <property type="nucleotide sequence ID" value="NZ_WUMV01000001.1"/>
</dbReference>
<dbReference type="InterPro" id="IPR005530">
    <property type="entry name" value="SPW"/>
</dbReference>
<feature type="transmembrane region" description="Helical" evidence="1">
    <location>
        <begin position="68"/>
        <end position="91"/>
    </location>
</feature>
<keyword evidence="4" id="KW-1185">Reference proteome</keyword>
<evidence type="ECO:0000256" key="1">
    <source>
        <dbReference type="SAM" id="Phobius"/>
    </source>
</evidence>
<feature type="transmembrane region" description="Helical" evidence="1">
    <location>
        <begin position="12"/>
        <end position="31"/>
    </location>
</feature>
<protein>
    <recommendedName>
        <fullName evidence="2">SPW repeat-containing integral membrane domain-containing protein</fullName>
    </recommendedName>
</protein>